<evidence type="ECO:0000313" key="2">
    <source>
        <dbReference type="Proteomes" id="UP001302120"/>
    </source>
</evidence>
<dbReference type="Proteomes" id="UP001302120">
    <property type="component" value="Unassembled WGS sequence"/>
</dbReference>
<name>A0ABU5UF29_9CYAN</name>
<accession>A0ABU5UF29</accession>
<evidence type="ECO:0000313" key="1">
    <source>
        <dbReference type="EMBL" id="MEA5581784.1"/>
    </source>
</evidence>
<sequence length="237" mass="27355">MDKLPPKQLIESIDHQLLPSLQIASIDPHNPIQVNYLPQPWLLLGTGNYAAVVYHPDYPESVVKIYAPGRPGYEEEVEVYNRLGSHPAFSECLYAKDNFLLLKRLYGTTLYDCMHLGLPIPKQVIQDIDAGLEYAQRQGLYPHDVHGRNVMMHQGRGLVVDISDFLHVESCSKWNDLKKAYYWFYLPLLYPLRLRVPYSVLNIIRRSYRLGNSLKTSAKLVLRLMKFKSNSQVKGRK</sequence>
<keyword evidence="1" id="KW-0418">Kinase</keyword>
<dbReference type="InterPro" id="IPR011009">
    <property type="entry name" value="Kinase-like_dom_sf"/>
</dbReference>
<keyword evidence="1" id="KW-0723">Serine/threonine-protein kinase</keyword>
<gene>
    <name evidence="1" type="ORF">VB620_10595</name>
</gene>
<dbReference type="PANTHER" id="PTHR37171:SF1">
    <property type="entry name" value="SERINE_THREONINE-PROTEIN KINASE YRZF-RELATED"/>
    <property type="match status" value="1"/>
</dbReference>
<keyword evidence="1" id="KW-0808">Transferase</keyword>
<dbReference type="GO" id="GO:0004674">
    <property type="term" value="F:protein serine/threonine kinase activity"/>
    <property type="evidence" value="ECO:0007669"/>
    <property type="project" value="UniProtKB-KW"/>
</dbReference>
<organism evidence="1 2">
    <name type="scientific">Nodularia harveyana UHCC-0300</name>
    <dbReference type="NCBI Taxonomy" id="2974287"/>
    <lineage>
        <taxon>Bacteria</taxon>
        <taxon>Bacillati</taxon>
        <taxon>Cyanobacteriota</taxon>
        <taxon>Cyanophyceae</taxon>
        <taxon>Nostocales</taxon>
        <taxon>Nodulariaceae</taxon>
        <taxon>Nodularia</taxon>
    </lineage>
</organism>
<dbReference type="RefSeq" id="WP_323196114.1">
    <property type="nucleotide sequence ID" value="NZ_JAYGHG010000014.1"/>
</dbReference>
<proteinExistence type="predicted"/>
<dbReference type="InterPro" id="IPR052396">
    <property type="entry name" value="Meiotic_Drive_Suppr_Kinase"/>
</dbReference>
<keyword evidence="2" id="KW-1185">Reference proteome</keyword>
<dbReference type="SUPFAM" id="SSF56112">
    <property type="entry name" value="Protein kinase-like (PK-like)"/>
    <property type="match status" value="1"/>
</dbReference>
<dbReference type="EMBL" id="JAYGHG010000014">
    <property type="protein sequence ID" value="MEA5581784.1"/>
    <property type="molecule type" value="Genomic_DNA"/>
</dbReference>
<dbReference type="PANTHER" id="PTHR37171">
    <property type="entry name" value="SERINE/THREONINE-PROTEIN KINASE YRZF-RELATED"/>
    <property type="match status" value="1"/>
</dbReference>
<comment type="caution">
    <text evidence="1">The sequence shown here is derived from an EMBL/GenBank/DDBJ whole genome shotgun (WGS) entry which is preliminary data.</text>
</comment>
<reference evidence="1 2" key="1">
    <citation type="submission" date="2023-12" db="EMBL/GenBank/DDBJ databases">
        <title>Baltic Sea Cyanobacteria.</title>
        <authorList>
            <person name="Delbaje E."/>
            <person name="Fewer D.P."/>
            <person name="Shishido T.K."/>
        </authorList>
    </citation>
    <scope>NUCLEOTIDE SEQUENCE [LARGE SCALE GENOMIC DNA]</scope>
    <source>
        <strain evidence="1 2">UHCC-0300</strain>
    </source>
</reference>
<protein>
    <submittedName>
        <fullName evidence="1">Serine/threonine protein kinase</fullName>
    </submittedName>
</protein>